<name>A0ABC8YXA6_9POAL</name>
<dbReference type="AlphaFoldDB" id="A0ABC8YXA6"/>
<feature type="compositionally biased region" description="Basic and acidic residues" evidence="5">
    <location>
        <begin position="524"/>
        <end position="542"/>
    </location>
</feature>
<reference evidence="8" key="1">
    <citation type="submission" date="2024-06" db="EMBL/GenBank/DDBJ databases">
        <authorList>
            <person name="Ryan C."/>
        </authorList>
    </citation>
    <scope>NUCLEOTIDE SEQUENCE [LARGE SCALE GENOMIC DNA]</scope>
</reference>
<feature type="transmembrane region" description="Helical" evidence="6">
    <location>
        <begin position="193"/>
        <end position="216"/>
    </location>
</feature>
<dbReference type="InterPro" id="IPR006461">
    <property type="entry name" value="PLAC_motif_containing"/>
</dbReference>
<feature type="transmembrane region" description="Helical" evidence="6">
    <location>
        <begin position="323"/>
        <end position="346"/>
    </location>
</feature>
<keyword evidence="8" id="KW-1185">Reference proteome</keyword>
<feature type="transmembrane region" description="Helical" evidence="6">
    <location>
        <begin position="228"/>
        <end position="246"/>
    </location>
</feature>
<reference evidence="7 8" key="2">
    <citation type="submission" date="2024-10" db="EMBL/GenBank/DDBJ databases">
        <authorList>
            <person name="Ryan C."/>
        </authorList>
    </citation>
    <scope>NUCLEOTIDE SEQUENCE [LARGE SCALE GENOMIC DNA]</scope>
</reference>
<feature type="transmembrane region" description="Helical" evidence="6">
    <location>
        <begin position="352"/>
        <end position="374"/>
    </location>
</feature>
<evidence type="ECO:0000256" key="2">
    <source>
        <dbReference type="ARBA" id="ARBA00022692"/>
    </source>
</evidence>
<comment type="subcellular location">
    <subcellularLocation>
        <location evidence="1">Membrane</location>
    </subcellularLocation>
</comment>
<keyword evidence="2 6" id="KW-0812">Transmembrane</keyword>
<accession>A0ABC8YXA6</accession>
<dbReference type="Proteomes" id="UP001497457">
    <property type="component" value="Chromosome 17b"/>
</dbReference>
<dbReference type="PANTHER" id="PTHR31045">
    <property type="entry name" value="PLAC8 FAMILY PROTEIN-RELATED"/>
    <property type="match status" value="1"/>
</dbReference>
<dbReference type="Pfam" id="PF11204">
    <property type="entry name" value="DUF2985"/>
    <property type="match status" value="1"/>
</dbReference>
<evidence type="ECO:0000256" key="3">
    <source>
        <dbReference type="ARBA" id="ARBA00022989"/>
    </source>
</evidence>
<organism evidence="7 8">
    <name type="scientific">Urochloa decumbens</name>
    <dbReference type="NCBI Taxonomy" id="240449"/>
    <lineage>
        <taxon>Eukaryota</taxon>
        <taxon>Viridiplantae</taxon>
        <taxon>Streptophyta</taxon>
        <taxon>Embryophyta</taxon>
        <taxon>Tracheophyta</taxon>
        <taxon>Spermatophyta</taxon>
        <taxon>Magnoliopsida</taxon>
        <taxon>Liliopsida</taxon>
        <taxon>Poales</taxon>
        <taxon>Poaceae</taxon>
        <taxon>PACMAD clade</taxon>
        <taxon>Panicoideae</taxon>
        <taxon>Panicodae</taxon>
        <taxon>Paniceae</taxon>
        <taxon>Melinidinae</taxon>
        <taxon>Urochloa</taxon>
    </lineage>
</organism>
<dbReference type="PANTHER" id="PTHR31045:SF3">
    <property type="entry name" value="OS12G0109700 PROTEIN"/>
    <property type="match status" value="1"/>
</dbReference>
<feature type="transmembrane region" description="Helical" evidence="6">
    <location>
        <begin position="93"/>
        <end position="116"/>
    </location>
</feature>
<evidence type="ECO:0000313" key="7">
    <source>
        <dbReference type="EMBL" id="CAL4949939.1"/>
    </source>
</evidence>
<gene>
    <name evidence="7" type="ORF">URODEC1_LOCUS38093</name>
</gene>
<evidence type="ECO:0000256" key="6">
    <source>
        <dbReference type="SAM" id="Phobius"/>
    </source>
</evidence>
<dbReference type="NCBIfam" id="TIGR01571">
    <property type="entry name" value="A_thal_Cys_rich"/>
    <property type="match status" value="1"/>
</dbReference>
<sequence>MVIVASSNGNAPTTGGHDAAELLSPTVPGYRPSTPPLAEHLLLDMPPQRAHRCLRSFWRRKRNTHDDDDASTVDWASARRACKEWLKNPMNVALLLWLLCVGVSGGMLVLLLLGLLDGAFPAPAERNHWIEVNNQVLNALFTLMSLYQHPALCHHLFLLCRWRPRDAADLRAAYCKQGVVAVPPRSGDRAHMAVVVALLHLTVACQYVLCGLYWGYTKSARPDLAEDVFFALGVVAPLAAAVYTVCSPLGKGDQCHELAACSDSDSPPTQPIGIGHTAVVVEPEWAGGMFDCGGDAPSTWCLSLSCTFCVFGRNMERLGFGNAYVHGATLALLCLAPLWVLGVSALHIHDVVIGDTVGAAGVLLCAGGLLYGGYWRIQMRERFGLPGSGACCGSKSLTDYARWLFCWPCALAQEVRTANLYHVHGEILYSKVADDSGHEERQPLLLASNSHHDVFRAITDNGHLVVVGDEAATMAPPVQVVVVQQQQVDGDKSEERSVSLHSSSFPTSLTTVRQEDADAALSEPNREMAEDADRSMSSDGSRRAEKVKKLINMITLVSLLILLYTRGIVVL</sequence>
<dbReference type="Pfam" id="PF04749">
    <property type="entry name" value="PLAC8"/>
    <property type="match status" value="1"/>
</dbReference>
<evidence type="ECO:0000256" key="5">
    <source>
        <dbReference type="SAM" id="MobiDB-lite"/>
    </source>
</evidence>
<dbReference type="InterPro" id="IPR021369">
    <property type="entry name" value="DUF2985"/>
</dbReference>
<dbReference type="EMBL" id="OZ075127">
    <property type="protein sequence ID" value="CAL4949939.1"/>
    <property type="molecule type" value="Genomic_DNA"/>
</dbReference>
<feature type="region of interest" description="Disordered" evidence="5">
    <location>
        <begin position="521"/>
        <end position="542"/>
    </location>
</feature>
<evidence type="ECO:0000313" key="8">
    <source>
        <dbReference type="Proteomes" id="UP001497457"/>
    </source>
</evidence>
<keyword evidence="3 6" id="KW-1133">Transmembrane helix</keyword>
<feature type="transmembrane region" description="Helical" evidence="6">
    <location>
        <begin position="136"/>
        <end position="159"/>
    </location>
</feature>
<proteinExistence type="predicted"/>
<evidence type="ECO:0000256" key="1">
    <source>
        <dbReference type="ARBA" id="ARBA00004370"/>
    </source>
</evidence>
<protein>
    <submittedName>
        <fullName evidence="7">Uncharacterized protein</fullName>
    </submittedName>
</protein>
<keyword evidence="4 6" id="KW-0472">Membrane</keyword>
<feature type="transmembrane region" description="Helical" evidence="6">
    <location>
        <begin position="550"/>
        <end position="569"/>
    </location>
</feature>
<evidence type="ECO:0000256" key="4">
    <source>
        <dbReference type="ARBA" id="ARBA00023136"/>
    </source>
</evidence>
<dbReference type="GO" id="GO:0016020">
    <property type="term" value="C:membrane"/>
    <property type="evidence" value="ECO:0007669"/>
    <property type="project" value="UniProtKB-SubCell"/>
</dbReference>